<evidence type="ECO:0000259" key="4">
    <source>
        <dbReference type="PROSITE" id="PS50949"/>
    </source>
</evidence>
<evidence type="ECO:0000256" key="2">
    <source>
        <dbReference type="ARBA" id="ARBA00023125"/>
    </source>
</evidence>
<name>A0A2A3JRY0_9RHOB</name>
<dbReference type="EMBL" id="NTHN01000353">
    <property type="protein sequence ID" value="PBD17577.1"/>
    <property type="molecule type" value="Genomic_DNA"/>
</dbReference>
<dbReference type="PANTHER" id="PTHR43537:SF20">
    <property type="entry name" value="HTH-TYPE TRANSCRIPTIONAL REPRESSOR GLAR"/>
    <property type="match status" value="1"/>
</dbReference>
<accession>A0A2A3JRY0</accession>
<evidence type="ECO:0000256" key="3">
    <source>
        <dbReference type="ARBA" id="ARBA00023163"/>
    </source>
</evidence>
<organism evidence="6">
    <name type="scientific">Alloyangia mangrovi</name>
    <dbReference type="NCBI Taxonomy" id="1779329"/>
    <lineage>
        <taxon>Bacteria</taxon>
        <taxon>Pseudomonadati</taxon>
        <taxon>Pseudomonadota</taxon>
        <taxon>Alphaproteobacteria</taxon>
        <taxon>Rhodobacterales</taxon>
        <taxon>Roseobacteraceae</taxon>
        <taxon>Alloyangia</taxon>
    </lineage>
</organism>
<evidence type="ECO:0000256" key="1">
    <source>
        <dbReference type="ARBA" id="ARBA00023015"/>
    </source>
</evidence>
<proteinExistence type="predicted"/>
<keyword evidence="1" id="KW-0805">Transcription regulation</keyword>
<dbReference type="AlphaFoldDB" id="A0A2A3JRY0"/>
<evidence type="ECO:0000313" key="6">
    <source>
        <dbReference type="EMBL" id="PBD17577.1"/>
    </source>
</evidence>
<dbReference type="GO" id="GO:0003700">
    <property type="term" value="F:DNA-binding transcription factor activity"/>
    <property type="evidence" value="ECO:0007669"/>
    <property type="project" value="InterPro"/>
</dbReference>
<dbReference type="InterPro" id="IPR000524">
    <property type="entry name" value="Tscrpt_reg_HTH_GntR"/>
</dbReference>
<dbReference type="Gene3D" id="1.10.10.10">
    <property type="entry name" value="Winged helix-like DNA-binding domain superfamily/Winged helix DNA-binding domain"/>
    <property type="match status" value="1"/>
</dbReference>
<evidence type="ECO:0000313" key="5">
    <source>
        <dbReference type="EMBL" id="MCT4373029.1"/>
    </source>
</evidence>
<dbReference type="SMART" id="SM00345">
    <property type="entry name" value="HTH_GNTR"/>
    <property type="match status" value="1"/>
</dbReference>
<dbReference type="SUPFAM" id="SSF46785">
    <property type="entry name" value="Winged helix' DNA-binding domain"/>
    <property type="match status" value="1"/>
</dbReference>
<dbReference type="EMBL" id="NTHN02000065">
    <property type="protein sequence ID" value="MCT4373029.1"/>
    <property type="molecule type" value="Genomic_DNA"/>
</dbReference>
<protein>
    <submittedName>
        <fullName evidence="5">GntR family transcriptional regulator</fullName>
    </submittedName>
</protein>
<dbReference type="OrthoDB" id="8155773at2"/>
<dbReference type="InterPro" id="IPR036388">
    <property type="entry name" value="WH-like_DNA-bd_sf"/>
</dbReference>
<dbReference type="GO" id="GO:0003677">
    <property type="term" value="F:DNA binding"/>
    <property type="evidence" value="ECO:0007669"/>
    <property type="project" value="UniProtKB-KW"/>
</dbReference>
<reference evidence="6" key="1">
    <citation type="submission" date="2017-09" db="EMBL/GenBank/DDBJ databases">
        <title>Yangia sp. SAOS 153D whole genome sequencing.</title>
        <authorList>
            <person name="Verma A."/>
            <person name="Krishnamurthi S."/>
        </authorList>
    </citation>
    <scope>NUCLEOTIDE SEQUENCE [LARGE SCALE GENOMIC DNA]</scope>
    <source>
        <strain evidence="6">SAOS 153D</strain>
    </source>
</reference>
<dbReference type="PROSITE" id="PS50949">
    <property type="entry name" value="HTH_GNTR"/>
    <property type="match status" value="1"/>
</dbReference>
<gene>
    <name evidence="5" type="ORF">CLG85_023095</name>
    <name evidence="6" type="ORF">CLG85_19345</name>
</gene>
<dbReference type="Pfam" id="PF00392">
    <property type="entry name" value="GntR"/>
    <property type="match status" value="1"/>
</dbReference>
<sequence length="164" mass="18161">MKRAGINAGELLLERLRHDIVVGEFQPQRKLPVQELSERHGAGAPSIREALLRLNGTGHTNANNQRFFSVAPMSLRNLEQSAELHLRLEAAAMRQSFAYGDADWRAVIVAAHHLLSEYEQALAAGKDVDMLGRKTADWQVHEALVAVCPLASRSVTRSVWIGHP</sequence>
<keyword evidence="2" id="KW-0238">DNA-binding</keyword>
<feature type="domain" description="HTH gntR-type" evidence="4">
    <location>
        <begin position="6"/>
        <end position="73"/>
    </location>
</feature>
<comment type="caution">
    <text evidence="6">The sequence shown here is derived from an EMBL/GenBank/DDBJ whole genome shotgun (WGS) entry which is preliminary data.</text>
</comment>
<evidence type="ECO:0000313" key="7">
    <source>
        <dbReference type="Proteomes" id="UP000217448"/>
    </source>
</evidence>
<keyword evidence="7" id="KW-1185">Reference proteome</keyword>
<dbReference type="Proteomes" id="UP000217448">
    <property type="component" value="Unassembled WGS sequence"/>
</dbReference>
<dbReference type="PANTHER" id="PTHR43537">
    <property type="entry name" value="TRANSCRIPTIONAL REGULATOR, GNTR FAMILY"/>
    <property type="match status" value="1"/>
</dbReference>
<dbReference type="InterPro" id="IPR036390">
    <property type="entry name" value="WH_DNA-bd_sf"/>
</dbReference>
<reference evidence="7" key="2">
    <citation type="submission" date="2023-07" db="EMBL/GenBank/DDBJ databases">
        <title>Yangia mangrovi SAOS 153D genome.</title>
        <authorList>
            <person name="Verma A."/>
            <person name="Pal Y."/>
            <person name="Sundharam S."/>
            <person name="Bisht B."/>
            <person name="Srinivasan K."/>
        </authorList>
    </citation>
    <scope>NUCLEOTIDE SEQUENCE [LARGE SCALE GENOMIC DNA]</scope>
    <source>
        <strain evidence="7">SAOS 153D</strain>
    </source>
</reference>
<reference evidence="5" key="3">
    <citation type="submission" date="2024-05" db="EMBL/GenBank/DDBJ databases">
        <title>Yangia mangrovi SAOS 153D genome.</title>
        <authorList>
            <person name="Verma A."/>
            <person name="Pal Y."/>
            <person name="Sundharam S."/>
            <person name="Bisht B."/>
            <person name="Srinivasan K."/>
        </authorList>
    </citation>
    <scope>NUCLEOTIDE SEQUENCE</scope>
    <source>
        <strain evidence="5">SAOS 153D</strain>
    </source>
</reference>
<keyword evidence="3" id="KW-0804">Transcription</keyword>
<dbReference type="RefSeq" id="WP_095883714.1">
    <property type="nucleotide sequence ID" value="NZ_NTHN02000065.1"/>
</dbReference>